<sequence length="243" mass="28457">MRLRALESLSLSREGNARKEIHSHCVRLLSLPGGKGDMTIGGTEEGCYRVDYNRNGLLEELLRRKWSRRAMSKAMQELRDLATIVDWSKMVYMRHRSEKLHLNKRFWLELLKWQDIENTLCGEPRLIGYGFQKNEIAVSRQLLAADPEHKFVSRYGLKLLDVCYRAHQWADLGYDATEELTRRTQRCRRVRELSTTGVCVGADFKDFNSCHRLRDMSNDYSLMGRIFHTLWKKLGSTEEVVQD</sequence>
<reference evidence="1 2" key="1">
    <citation type="submission" date="2019-10" db="EMBL/GenBank/DDBJ databases">
        <title>Assembly and Annotation for the nematode Trichostrongylus colubriformis.</title>
        <authorList>
            <person name="Martin J."/>
        </authorList>
    </citation>
    <scope>NUCLEOTIDE SEQUENCE [LARGE SCALE GENOMIC DNA]</scope>
    <source>
        <strain evidence="1">G859</strain>
        <tissue evidence="1">Whole worm</tissue>
    </source>
</reference>
<accession>A0AAN8EXT9</accession>
<organism evidence="1 2">
    <name type="scientific">Trichostrongylus colubriformis</name>
    <name type="common">Black scour worm</name>
    <dbReference type="NCBI Taxonomy" id="6319"/>
    <lineage>
        <taxon>Eukaryota</taxon>
        <taxon>Metazoa</taxon>
        <taxon>Ecdysozoa</taxon>
        <taxon>Nematoda</taxon>
        <taxon>Chromadorea</taxon>
        <taxon>Rhabditida</taxon>
        <taxon>Rhabditina</taxon>
        <taxon>Rhabditomorpha</taxon>
        <taxon>Strongyloidea</taxon>
        <taxon>Trichostrongylidae</taxon>
        <taxon>Trichostrongylus</taxon>
    </lineage>
</organism>
<evidence type="ECO:0000313" key="2">
    <source>
        <dbReference type="Proteomes" id="UP001331761"/>
    </source>
</evidence>
<gene>
    <name evidence="1" type="ORF">GCK32_004856</name>
</gene>
<proteinExistence type="predicted"/>
<comment type="caution">
    <text evidence="1">The sequence shown here is derived from an EMBL/GenBank/DDBJ whole genome shotgun (WGS) entry which is preliminary data.</text>
</comment>
<dbReference type="AlphaFoldDB" id="A0AAN8EXT9"/>
<keyword evidence="2" id="KW-1185">Reference proteome</keyword>
<name>A0AAN8EXT9_TRICO</name>
<protein>
    <submittedName>
        <fullName evidence="1">Uncharacterized protein</fullName>
    </submittedName>
</protein>
<evidence type="ECO:0000313" key="1">
    <source>
        <dbReference type="EMBL" id="KAK5969026.1"/>
    </source>
</evidence>
<dbReference type="EMBL" id="WIXE01020693">
    <property type="protein sequence ID" value="KAK5969026.1"/>
    <property type="molecule type" value="Genomic_DNA"/>
</dbReference>
<dbReference type="Proteomes" id="UP001331761">
    <property type="component" value="Unassembled WGS sequence"/>
</dbReference>